<keyword evidence="2" id="KW-1185">Reference proteome</keyword>
<accession>A0A1B7MFL8</accession>
<dbReference type="InParanoid" id="A0A1B7MFL8"/>
<protein>
    <submittedName>
        <fullName evidence="1">Uncharacterized protein</fullName>
    </submittedName>
</protein>
<sequence>MCREEAEYDLLLFVAVFGLHGNPDVFLTEDLRSRVVEAGKSGDRSNAVHHRAGYMFVPLTHSQTKHPSKPKSRLIRKH</sequence>
<proteinExistence type="predicted"/>
<dbReference type="Proteomes" id="UP000092154">
    <property type="component" value="Unassembled WGS sequence"/>
</dbReference>
<reference evidence="1 2" key="1">
    <citation type="submission" date="2016-06" db="EMBL/GenBank/DDBJ databases">
        <title>Comparative genomics of the ectomycorrhizal sister species Rhizopogon vinicolor and Rhizopogon vesiculosus (Basidiomycota: Boletales) reveals a divergence of the mating type B locus.</title>
        <authorList>
            <consortium name="DOE Joint Genome Institute"/>
            <person name="Mujic A.B."/>
            <person name="Kuo A."/>
            <person name="Tritt A."/>
            <person name="Lipzen A."/>
            <person name="Chen C."/>
            <person name="Johnson J."/>
            <person name="Sharma A."/>
            <person name="Barry K."/>
            <person name="Grigoriev I.V."/>
            <person name="Spatafora J.W."/>
        </authorList>
    </citation>
    <scope>NUCLEOTIDE SEQUENCE [LARGE SCALE GENOMIC DNA]</scope>
    <source>
        <strain evidence="1 2">AM-OR11-026</strain>
    </source>
</reference>
<dbReference type="AlphaFoldDB" id="A0A1B7MFL8"/>
<evidence type="ECO:0000313" key="1">
    <source>
        <dbReference type="EMBL" id="OAX31391.1"/>
    </source>
</evidence>
<evidence type="ECO:0000313" key="2">
    <source>
        <dbReference type="Proteomes" id="UP000092154"/>
    </source>
</evidence>
<dbReference type="EMBL" id="KV449424">
    <property type="protein sequence ID" value="OAX31391.1"/>
    <property type="molecule type" value="Genomic_DNA"/>
</dbReference>
<organism evidence="1 2">
    <name type="scientific">Rhizopogon vinicolor AM-OR11-026</name>
    <dbReference type="NCBI Taxonomy" id="1314800"/>
    <lineage>
        <taxon>Eukaryota</taxon>
        <taxon>Fungi</taxon>
        <taxon>Dikarya</taxon>
        <taxon>Basidiomycota</taxon>
        <taxon>Agaricomycotina</taxon>
        <taxon>Agaricomycetes</taxon>
        <taxon>Agaricomycetidae</taxon>
        <taxon>Boletales</taxon>
        <taxon>Suillineae</taxon>
        <taxon>Rhizopogonaceae</taxon>
        <taxon>Rhizopogon</taxon>
    </lineage>
</organism>
<gene>
    <name evidence="1" type="ORF">K503DRAFT_91757</name>
</gene>
<name>A0A1B7MFL8_9AGAM</name>